<evidence type="ECO:0000256" key="1">
    <source>
        <dbReference type="ARBA" id="ARBA00004141"/>
    </source>
</evidence>
<evidence type="ECO:0000313" key="9">
    <source>
        <dbReference type="Proteomes" id="UP000323502"/>
    </source>
</evidence>
<feature type="transmembrane region" description="Helical" evidence="5">
    <location>
        <begin position="416"/>
        <end position="432"/>
    </location>
</feature>
<evidence type="ECO:0000259" key="6">
    <source>
        <dbReference type="PROSITE" id="PS50850"/>
    </source>
</evidence>
<keyword evidence="9" id="KW-1185">Reference proteome</keyword>
<reference evidence="7 10" key="2">
    <citation type="submission" date="2019-12" db="EMBL/GenBank/DDBJ databases">
        <authorList>
            <person name="Zheng J."/>
        </authorList>
    </citation>
    <scope>NUCLEOTIDE SEQUENCE [LARGE SCALE GENOMIC DNA]</scope>
    <source>
        <strain evidence="7 10">DSM 27347</strain>
    </source>
</reference>
<dbReference type="CDD" id="cd17321">
    <property type="entry name" value="MFS_MMR_MDR_like"/>
    <property type="match status" value="1"/>
</dbReference>
<gene>
    <name evidence="7" type="ORF">GQR91_18310</name>
    <name evidence="8" type="ORF">SAMN05216557_10759</name>
</gene>
<evidence type="ECO:0000256" key="4">
    <source>
        <dbReference type="ARBA" id="ARBA00023136"/>
    </source>
</evidence>
<organism evidence="8 9">
    <name type="scientific">Sphingomonas carotinifaciens</name>
    <dbReference type="NCBI Taxonomy" id="1166323"/>
    <lineage>
        <taxon>Bacteria</taxon>
        <taxon>Pseudomonadati</taxon>
        <taxon>Pseudomonadota</taxon>
        <taxon>Alphaproteobacteria</taxon>
        <taxon>Sphingomonadales</taxon>
        <taxon>Sphingomonadaceae</taxon>
        <taxon>Sphingomonas</taxon>
    </lineage>
</organism>
<dbReference type="PROSITE" id="PS50850">
    <property type="entry name" value="MFS"/>
    <property type="match status" value="1"/>
</dbReference>
<keyword evidence="2 5" id="KW-0812">Transmembrane</keyword>
<dbReference type="Proteomes" id="UP000323502">
    <property type="component" value="Unassembled WGS sequence"/>
</dbReference>
<dbReference type="OrthoDB" id="2414439at2"/>
<dbReference type="EMBL" id="WSUT01000007">
    <property type="protein sequence ID" value="MWC45572.1"/>
    <property type="molecule type" value="Genomic_DNA"/>
</dbReference>
<dbReference type="Pfam" id="PF07690">
    <property type="entry name" value="MFS_1"/>
    <property type="match status" value="1"/>
</dbReference>
<feature type="transmembrane region" description="Helical" evidence="5">
    <location>
        <begin position="209"/>
        <end position="227"/>
    </location>
</feature>
<evidence type="ECO:0000256" key="5">
    <source>
        <dbReference type="SAM" id="Phobius"/>
    </source>
</evidence>
<evidence type="ECO:0000256" key="2">
    <source>
        <dbReference type="ARBA" id="ARBA00022692"/>
    </source>
</evidence>
<accession>A0A1G7PSD7</accession>
<feature type="transmembrane region" description="Helical" evidence="5">
    <location>
        <begin position="53"/>
        <end position="72"/>
    </location>
</feature>
<feature type="transmembrane region" description="Helical" evidence="5">
    <location>
        <begin position="109"/>
        <end position="131"/>
    </location>
</feature>
<feature type="transmembrane region" description="Helical" evidence="5">
    <location>
        <begin position="444"/>
        <end position="463"/>
    </location>
</feature>
<protein>
    <submittedName>
        <fullName evidence="8">Drug resistance transporter, EmrB/QacA subfamily</fullName>
    </submittedName>
    <submittedName>
        <fullName evidence="7">MFS transporter</fullName>
    </submittedName>
</protein>
<keyword evidence="3 5" id="KW-1133">Transmembrane helix</keyword>
<proteinExistence type="predicted"/>
<dbReference type="InterPro" id="IPR011701">
    <property type="entry name" value="MFS"/>
</dbReference>
<reference evidence="8 9" key="1">
    <citation type="submission" date="2016-10" db="EMBL/GenBank/DDBJ databases">
        <authorList>
            <person name="Varghese N."/>
            <person name="Submissions S."/>
        </authorList>
    </citation>
    <scope>NUCLEOTIDE SEQUENCE [LARGE SCALE GENOMIC DNA]</scope>
    <source>
        <strain evidence="8 9">S7-754</strain>
    </source>
</reference>
<feature type="domain" description="Major facilitator superfamily (MFS) profile" evidence="6">
    <location>
        <begin position="18"/>
        <end position="467"/>
    </location>
</feature>
<evidence type="ECO:0000256" key="3">
    <source>
        <dbReference type="ARBA" id="ARBA00022989"/>
    </source>
</evidence>
<comment type="subcellular location">
    <subcellularLocation>
        <location evidence="1">Membrane</location>
        <topology evidence="1">Multi-pass membrane protein</topology>
    </subcellularLocation>
</comment>
<dbReference type="PANTHER" id="PTHR42718:SF39">
    <property type="entry name" value="ACTINORHODIN TRANSPORTER-RELATED"/>
    <property type="match status" value="1"/>
</dbReference>
<evidence type="ECO:0000313" key="8">
    <source>
        <dbReference type="EMBL" id="SDF89186.1"/>
    </source>
</evidence>
<dbReference type="Gene3D" id="1.20.1250.20">
    <property type="entry name" value="MFS general substrate transporter like domains"/>
    <property type="match status" value="1"/>
</dbReference>
<dbReference type="Proteomes" id="UP000436801">
    <property type="component" value="Unassembled WGS sequence"/>
</dbReference>
<feature type="transmembrane region" description="Helical" evidence="5">
    <location>
        <begin position="344"/>
        <end position="366"/>
    </location>
</feature>
<dbReference type="SUPFAM" id="SSF103473">
    <property type="entry name" value="MFS general substrate transporter"/>
    <property type="match status" value="2"/>
</dbReference>
<dbReference type="GO" id="GO:0022857">
    <property type="term" value="F:transmembrane transporter activity"/>
    <property type="evidence" value="ECO:0007669"/>
    <property type="project" value="InterPro"/>
</dbReference>
<feature type="transmembrane region" description="Helical" evidence="5">
    <location>
        <begin position="177"/>
        <end position="197"/>
    </location>
</feature>
<feature type="transmembrane region" description="Helical" evidence="5">
    <location>
        <begin position="233"/>
        <end position="253"/>
    </location>
</feature>
<evidence type="ECO:0000313" key="10">
    <source>
        <dbReference type="Proteomes" id="UP000436801"/>
    </source>
</evidence>
<dbReference type="InterPro" id="IPR036259">
    <property type="entry name" value="MFS_trans_sf"/>
</dbReference>
<dbReference type="GO" id="GO:0016020">
    <property type="term" value="C:membrane"/>
    <property type="evidence" value="ECO:0007669"/>
    <property type="project" value="UniProtKB-SubCell"/>
</dbReference>
<evidence type="ECO:0000313" key="7">
    <source>
        <dbReference type="EMBL" id="MWC45572.1"/>
    </source>
</evidence>
<dbReference type="AlphaFoldDB" id="A0A1G7PSD7"/>
<sequence>MASAAVSDRLSDRQRSLAFATILVAFVMDVVDSTIVNTALPAIQSALGASDRAMQWVVSGYFLTFAVLLIVGGRLGDLFGYRRMFVSGVVGFTLASLACGLAADGRALSVSRLAQGAAAAIMAPQGVALIQQLYSPTERIGRLAAFGVIGGLAAIGGPVLGGLLIEWSPLGLGWRSVFLINLPFGILALIAGLTLLPSGRSGHALRLDVPGSLLLFAALGTLLLPLIEGRAAGWPWWTSALGLASIALWWAFWRYECRRRTLLGSALIEPALFADRSFRIGLSATMGFAIASGGFLLTFSLTLQRGLGYAPIDVALLHIPFGLGVMAGISQIGRKALPRHGRRVPIVGAVVMAAGCVATAMAVWLALSPAAIGALLLIAGIGMGSLGGPLGPITLARVDRNHAGVAGAMHKTVQQIGGALGTALIATVYFMIAPDTAAESMPDAFLAASGIVALDLVALALLVRRLPGRLFDR</sequence>
<dbReference type="PANTHER" id="PTHR42718">
    <property type="entry name" value="MAJOR FACILITATOR SUPERFAMILY MULTIDRUG TRANSPORTER MFSC"/>
    <property type="match status" value="1"/>
</dbReference>
<dbReference type="Gene3D" id="1.20.1720.10">
    <property type="entry name" value="Multidrug resistance protein D"/>
    <property type="match status" value="1"/>
</dbReference>
<feature type="transmembrane region" description="Helical" evidence="5">
    <location>
        <begin position="372"/>
        <end position="395"/>
    </location>
</feature>
<feature type="transmembrane region" description="Helical" evidence="5">
    <location>
        <begin position="309"/>
        <end position="332"/>
    </location>
</feature>
<name>A0A1G7PSD7_9SPHN</name>
<feature type="transmembrane region" description="Helical" evidence="5">
    <location>
        <begin position="84"/>
        <end position="103"/>
    </location>
</feature>
<dbReference type="InterPro" id="IPR020846">
    <property type="entry name" value="MFS_dom"/>
</dbReference>
<dbReference type="EMBL" id="FNBI01000007">
    <property type="protein sequence ID" value="SDF89186.1"/>
    <property type="molecule type" value="Genomic_DNA"/>
</dbReference>
<dbReference type="RefSeq" id="WP_149683065.1">
    <property type="nucleotide sequence ID" value="NZ_FNBI01000007.1"/>
</dbReference>
<feature type="transmembrane region" description="Helical" evidence="5">
    <location>
        <begin position="17"/>
        <end position="41"/>
    </location>
</feature>
<keyword evidence="4 5" id="KW-0472">Membrane</keyword>
<feature type="transmembrane region" description="Helical" evidence="5">
    <location>
        <begin position="280"/>
        <end position="303"/>
    </location>
</feature>
<feature type="transmembrane region" description="Helical" evidence="5">
    <location>
        <begin position="143"/>
        <end position="165"/>
    </location>
</feature>